<evidence type="ECO:0000313" key="2">
    <source>
        <dbReference type="Proteomes" id="UP000198307"/>
    </source>
</evidence>
<gene>
    <name evidence="1" type="ORF">SAMN05444959_103233</name>
</gene>
<dbReference type="RefSeq" id="WP_089343519.1">
    <property type="nucleotide sequence ID" value="NZ_CP067129.1"/>
</dbReference>
<proteinExistence type="predicted"/>
<dbReference type="EMBL" id="FZQB01000003">
    <property type="protein sequence ID" value="SNT72733.1"/>
    <property type="molecule type" value="Genomic_DNA"/>
</dbReference>
<dbReference type="AlphaFoldDB" id="A0A239PRQ5"/>
<protein>
    <recommendedName>
        <fullName evidence="3">Response regulatory domain-containing protein</fullName>
    </recommendedName>
</protein>
<accession>A0A239PRQ5</accession>
<evidence type="ECO:0008006" key="3">
    <source>
        <dbReference type="Google" id="ProtNLM"/>
    </source>
</evidence>
<dbReference type="OrthoDB" id="7776946at2"/>
<name>A0A239PRQ5_9RHOB</name>
<dbReference type="Proteomes" id="UP000198307">
    <property type="component" value="Unassembled WGS sequence"/>
</dbReference>
<sequence>MTDHTGFEFLVLEKDHLVAADMQGGLAAALPGCTVTHVLDPCDVVAHLQGWDESSRRQLVLVTKLTISQMEELGLDQLVASANAKLVLRQGDDPVEAAAARGSFSLPSPFVEEDLRALADHLLHQSAAA</sequence>
<evidence type="ECO:0000313" key="1">
    <source>
        <dbReference type="EMBL" id="SNT72733.1"/>
    </source>
</evidence>
<organism evidence="1 2">
    <name type="scientific">Paracoccus seriniphilus</name>
    <dbReference type="NCBI Taxonomy" id="184748"/>
    <lineage>
        <taxon>Bacteria</taxon>
        <taxon>Pseudomonadati</taxon>
        <taxon>Pseudomonadota</taxon>
        <taxon>Alphaproteobacteria</taxon>
        <taxon>Rhodobacterales</taxon>
        <taxon>Paracoccaceae</taxon>
        <taxon>Paracoccus</taxon>
    </lineage>
</organism>
<reference evidence="1 2" key="1">
    <citation type="submission" date="2017-07" db="EMBL/GenBank/DDBJ databases">
        <authorList>
            <person name="Sun Z.S."/>
            <person name="Albrecht U."/>
            <person name="Echele G."/>
            <person name="Lee C.C."/>
        </authorList>
    </citation>
    <scope>NUCLEOTIDE SEQUENCE [LARGE SCALE GENOMIC DNA]</scope>
    <source>
        <strain evidence="1 2">DSM 14827</strain>
    </source>
</reference>
<keyword evidence="2" id="KW-1185">Reference proteome</keyword>